<comment type="caution">
    <text evidence="6">The sequence shown here is derived from an EMBL/GenBank/DDBJ whole genome shotgun (WGS) entry which is preliminary data.</text>
</comment>
<dbReference type="Proteomes" id="UP000245383">
    <property type="component" value="Unassembled WGS sequence"/>
</dbReference>
<dbReference type="PROSITE" id="PS01189">
    <property type="entry name" value="RIBOSOMAL_S12E"/>
    <property type="match status" value="1"/>
</dbReference>
<organism evidence="6 7">
    <name type="scientific">Smittium simulii</name>
    <dbReference type="NCBI Taxonomy" id="133385"/>
    <lineage>
        <taxon>Eukaryota</taxon>
        <taxon>Fungi</taxon>
        <taxon>Fungi incertae sedis</taxon>
        <taxon>Zoopagomycota</taxon>
        <taxon>Kickxellomycotina</taxon>
        <taxon>Harpellomycetes</taxon>
        <taxon>Harpellales</taxon>
        <taxon>Legeriomycetaceae</taxon>
        <taxon>Smittium</taxon>
    </lineage>
</organism>
<dbReference type="FunFam" id="3.30.1330.30:FF:000005">
    <property type="entry name" value="40S ribosomal protein S12"/>
    <property type="match status" value="1"/>
</dbReference>
<dbReference type="Pfam" id="PF01248">
    <property type="entry name" value="Ribosomal_L7Ae"/>
    <property type="match status" value="1"/>
</dbReference>
<dbReference type="EMBL" id="MBFR01000449">
    <property type="protein sequence ID" value="PVU87765.1"/>
    <property type="molecule type" value="Genomic_DNA"/>
</dbReference>
<evidence type="ECO:0000256" key="4">
    <source>
        <dbReference type="RuleBase" id="RU000670"/>
    </source>
</evidence>
<comment type="similarity">
    <text evidence="1 4">Belongs to the eukaryotic ribosomal protein eS12 family.</text>
</comment>
<sequence>MSSEGDVVIHTEEVEVSSSAVAVGTMSVEDALQQVLKKALVYDGLSRGLRESVKALDRRDAELCVLCEACEEAEIIKLIEALCAEHKIPLIKVSDSKKLGEWAGLCKFDKDGNARKVVGASCVVVRNWGEESQGQSVLLEYFKSH</sequence>
<keyword evidence="7" id="KW-1185">Reference proteome</keyword>
<evidence type="ECO:0000256" key="2">
    <source>
        <dbReference type="ARBA" id="ARBA00022980"/>
    </source>
</evidence>
<dbReference type="PANTHER" id="PTHR11843">
    <property type="entry name" value="40S RIBOSOMAL PROTEIN S12"/>
    <property type="match status" value="1"/>
</dbReference>
<proteinExistence type="inferred from homology"/>
<keyword evidence="3 4" id="KW-0687">Ribonucleoprotein</keyword>
<evidence type="ECO:0000313" key="6">
    <source>
        <dbReference type="EMBL" id="PVU87765.1"/>
    </source>
</evidence>
<dbReference type="GO" id="GO:0003735">
    <property type="term" value="F:structural constituent of ribosome"/>
    <property type="evidence" value="ECO:0007669"/>
    <property type="project" value="InterPro"/>
</dbReference>
<dbReference type="AlphaFoldDB" id="A0A2T9Y625"/>
<dbReference type="GO" id="GO:0006412">
    <property type="term" value="P:translation"/>
    <property type="evidence" value="ECO:0007669"/>
    <property type="project" value="InterPro"/>
</dbReference>
<dbReference type="PRINTS" id="PR00972">
    <property type="entry name" value="RIBSOMALS12E"/>
</dbReference>
<dbReference type="InterPro" id="IPR029064">
    <property type="entry name" value="Ribosomal_eL30-like_sf"/>
</dbReference>
<dbReference type="STRING" id="133385.A0A2T9Y625"/>
<name>A0A2T9Y625_9FUNG</name>
<evidence type="ECO:0000259" key="5">
    <source>
        <dbReference type="Pfam" id="PF01248"/>
    </source>
</evidence>
<protein>
    <recommendedName>
        <fullName evidence="4">40S ribosomal protein S12</fullName>
    </recommendedName>
</protein>
<dbReference type="InterPro" id="IPR004038">
    <property type="entry name" value="Ribosomal_eL8/eL30/eS12/Gad45"/>
</dbReference>
<feature type="domain" description="Ribosomal protein eL8/eL30/eS12/Gadd45" evidence="5">
    <location>
        <begin position="30"/>
        <end position="124"/>
    </location>
</feature>
<dbReference type="GO" id="GO:0022626">
    <property type="term" value="C:cytosolic ribosome"/>
    <property type="evidence" value="ECO:0007669"/>
    <property type="project" value="UniProtKB-ARBA"/>
</dbReference>
<evidence type="ECO:0000256" key="3">
    <source>
        <dbReference type="ARBA" id="ARBA00023274"/>
    </source>
</evidence>
<dbReference type="OrthoDB" id="10249311at2759"/>
<dbReference type="InterPro" id="IPR047860">
    <property type="entry name" value="Ribosomal_eS12_CS"/>
</dbReference>
<evidence type="ECO:0000256" key="1">
    <source>
        <dbReference type="ARBA" id="ARBA00005824"/>
    </source>
</evidence>
<dbReference type="GO" id="GO:0015935">
    <property type="term" value="C:small ribosomal subunit"/>
    <property type="evidence" value="ECO:0007669"/>
    <property type="project" value="UniProtKB-ARBA"/>
</dbReference>
<reference evidence="6 7" key="1">
    <citation type="journal article" date="2018" name="MBio">
        <title>Comparative Genomics Reveals the Core Gene Toolbox for the Fungus-Insect Symbiosis.</title>
        <authorList>
            <person name="Wang Y."/>
            <person name="Stata M."/>
            <person name="Wang W."/>
            <person name="Stajich J.E."/>
            <person name="White M.M."/>
            <person name="Moncalvo J.M."/>
        </authorList>
    </citation>
    <scope>NUCLEOTIDE SEQUENCE [LARGE SCALE GENOMIC DNA]</scope>
    <source>
        <strain evidence="6 7">SWE-8-4</strain>
    </source>
</reference>
<keyword evidence="2 4" id="KW-0689">Ribosomal protein</keyword>
<dbReference type="SUPFAM" id="SSF55315">
    <property type="entry name" value="L30e-like"/>
    <property type="match status" value="1"/>
</dbReference>
<dbReference type="Gene3D" id="3.30.1330.30">
    <property type="match status" value="1"/>
</dbReference>
<gene>
    <name evidence="6" type="ORF">BB561_006192</name>
</gene>
<accession>A0A2T9Y625</accession>
<dbReference type="InterPro" id="IPR000530">
    <property type="entry name" value="Ribosomal_eS12"/>
</dbReference>
<evidence type="ECO:0000313" key="7">
    <source>
        <dbReference type="Proteomes" id="UP000245383"/>
    </source>
</evidence>